<accession>A0A7C8P721</accession>
<name>A0A7C8P721_ORBOL</name>
<dbReference type="Proteomes" id="UP000297595">
    <property type="component" value="Unassembled WGS sequence"/>
</dbReference>
<protein>
    <submittedName>
        <fullName evidence="1">Uncharacterized protein</fullName>
    </submittedName>
</protein>
<gene>
    <name evidence="1" type="ORF">EYR41_004835</name>
</gene>
<dbReference type="AlphaFoldDB" id="A0A7C8P721"/>
<comment type="caution">
    <text evidence="1">The sequence shown here is derived from an EMBL/GenBank/DDBJ whole genome shotgun (WGS) entry which is preliminary data.</text>
</comment>
<reference evidence="1 2" key="1">
    <citation type="submission" date="2019-03" db="EMBL/GenBank/DDBJ databases">
        <title>Nematode-trapping fungi genome.</title>
        <authorList>
            <person name="Vidal-Diez De Ulzurrun G."/>
        </authorList>
    </citation>
    <scope>NUCLEOTIDE SEQUENCE [LARGE SCALE GENOMIC DNA]</scope>
    <source>
        <strain evidence="1 2">TWF154</strain>
    </source>
</reference>
<evidence type="ECO:0000313" key="1">
    <source>
        <dbReference type="EMBL" id="TGJ68749.1"/>
    </source>
</evidence>
<proteinExistence type="predicted"/>
<sequence length="89" mass="9976">MMCLRNWSVEWELVTVNLNLQENLTSRSGPLIEDIYSGGILGAADYPPYGGVGMTIRTGRRSYTHRCNQLTFNIVLGINKQLNLRNSSS</sequence>
<evidence type="ECO:0000313" key="2">
    <source>
        <dbReference type="Proteomes" id="UP000297595"/>
    </source>
</evidence>
<organism evidence="1 2">
    <name type="scientific">Orbilia oligospora</name>
    <name type="common">Nematode-trapping fungus</name>
    <name type="synonym">Arthrobotrys oligospora</name>
    <dbReference type="NCBI Taxonomy" id="2813651"/>
    <lineage>
        <taxon>Eukaryota</taxon>
        <taxon>Fungi</taxon>
        <taxon>Dikarya</taxon>
        <taxon>Ascomycota</taxon>
        <taxon>Pezizomycotina</taxon>
        <taxon>Orbiliomycetes</taxon>
        <taxon>Orbiliales</taxon>
        <taxon>Orbiliaceae</taxon>
        <taxon>Orbilia</taxon>
    </lineage>
</organism>
<dbReference type="EMBL" id="SOZJ01000003">
    <property type="protein sequence ID" value="TGJ68749.1"/>
    <property type="molecule type" value="Genomic_DNA"/>
</dbReference>